<gene>
    <name evidence="1" type="ORF">CAOG_008801</name>
</gene>
<reference evidence="2" key="1">
    <citation type="submission" date="2011-02" db="EMBL/GenBank/DDBJ databases">
        <title>The Genome Sequence of Capsaspora owczarzaki ATCC 30864.</title>
        <authorList>
            <person name="Russ C."/>
            <person name="Cuomo C."/>
            <person name="Burger G."/>
            <person name="Gray M.W."/>
            <person name="Holland P.W.H."/>
            <person name="King N."/>
            <person name="Lang F.B.F."/>
            <person name="Roger A.J."/>
            <person name="Ruiz-Trillo I."/>
            <person name="Young S.K."/>
            <person name="Zeng Q."/>
            <person name="Gargeya S."/>
            <person name="Alvarado L."/>
            <person name="Berlin A."/>
            <person name="Chapman S.B."/>
            <person name="Chen Z."/>
            <person name="Freedman E."/>
            <person name="Gellesch M."/>
            <person name="Goldberg J."/>
            <person name="Griggs A."/>
            <person name="Gujja S."/>
            <person name="Heilman E."/>
            <person name="Heiman D."/>
            <person name="Howarth C."/>
            <person name="Mehta T."/>
            <person name="Neiman D."/>
            <person name="Pearson M."/>
            <person name="Roberts A."/>
            <person name="Saif S."/>
            <person name="Shea T."/>
            <person name="Shenoy N."/>
            <person name="Sisk P."/>
            <person name="Stolte C."/>
            <person name="Sykes S."/>
            <person name="White J."/>
            <person name="Yandava C."/>
            <person name="Haas B."/>
            <person name="Nusbaum C."/>
            <person name="Birren B."/>
        </authorList>
    </citation>
    <scope>NUCLEOTIDE SEQUENCE</scope>
    <source>
        <strain evidence="2">ATCC 30864</strain>
    </source>
</reference>
<dbReference type="Proteomes" id="UP000008743">
    <property type="component" value="Unassembled WGS sequence"/>
</dbReference>
<protein>
    <submittedName>
        <fullName evidence="1">Uncharacterized protein</fullName>
    </submittedName>
</protein>
<dbReference type="RefSeq" id="XP_011270441.1">
    <property type="nucleotide sequence ID" value="XM_011272139.1"/>
</dbReference>
<dbReference type="EMBL" id="KE346366">
    <property type="protein sequence ID" value="KJE93939.1"/>
    <property type="molecule type" value="Genomic_DNA"/>
</dbReference>
<dbReference type="AlphaFoldDB" id="A0A0D2X399"/>
<sequence length="103" mass="11103">MRVSIVHVPSPNLQTYRGSALCPMGQCPIRDTVSTPWLSTVDWAVSTPLNSFAATFTPRQQLSRSTPSLSSVTPFDHHRFVGVDVRDLVVSVPAVVINGKVGG</sequence>
<proteinExistence type="predicted"/>
<name>A0A0D2X399_CAPO3</name>
<keyword evidence="2" id="KW-1185">Reference proteome</keyword>
<dbReference type="InParanoid" id="A0A0D2X399"/>
<evidence type="ECO:0000313" key="1">
    <source>
        <dbReference type="EMBL" id="KJE93939.1"/>
    </source>
</evidence>
<evidence type="ECO:0000313" key="2">
    <source>
        <dbReference type="Proteomes" id="UP000008743"/>
    </source>
</evidence>
<accession>A0A0D2X399</accession>
<organism evidence="1 2">
    <name type="scientific">Capsaspora owczarzaki (strain ATCC 30864)</name>
    <dbReference type="NCBI Taxonomy" id="595528"/>
    <lineage>
        <taxon>Eukaryota</taxon>
        <taxon>Filasterea</taxon>
        <taxon>Capsaspora</taxon>
    </lineage>
</organism>